<comment type="caution">
    <text evidence="1">The sequence shown here is derived from an EMBL/GenBank/DDBJ whole genome shotgun (WGS) entry which is preliminary data.</text>
</comment>
<reference evidence="1 2" key="1">
    <citation type="submission" date="2023-03" db="EMBL/GenBank/DDBJ databases">
        <title>WGS of Gossypium arboreum.</title>
        <authorList>
            <person name="Yu D."/>
        </authorList>
    </citation>
    <scope>NUCLEOTIDE SEQUENCE [LARGE SCALE GENOMIC DNA]</scope>
    <source>
        <tissue evidence="1">Leaf</tissue>
    </source>
</reference>
<proteinExistence type="predicted"/>
<protein>
    <submittedName>
        <fullName evidence="1">Uncharacterized protein</fullName>
    </submittedName>
</protein>
<evidence type="ECO:0000313" key="2">
    <source>
        <dbReference type="Proteomes" id="UP001358586"/>
    </source>
</evidence>
<gene>
    <name evidence="1" type="ORF">PVK06_007600</name>
</gene>
<sequence>MKRKVFQFLLDALCVCNTSWRWLIGYRYIILSCPELPLTFAYPTPEFPTPNFEYHTAFDGVVF</sequence>
<evidence type="ECO:0000313" key="1">
    <source>
        <dbReference type="EMBL" id="KAK5838856.1"/>
    </source>
</evidence>
<organism evidence="1 2">
    <name type="scientific">Gossypium arboreum</name>
    <name type="common">Tree cotton</name>
    <name type="synonym">Gossypium nanking</name>
    <dbReference type="NCBI Taxonomy" id="29729"/>
    <lineage>
        <taxon>Eukaryota</taxon>
        <taxon>Viridiplantae</taxon>
        <taxon>Streptophyta</taxon>
        <taxon>Embryophyta</taxon>
        <taxon>Tracheophyta</taxon>
        <taxon>Spermatophyta</taxon>
        <taxon>Magnoliopsida</taxon>
        <taxon>eudicotyledons</taxon>
        <taxon>Gunneridae</taxon>
        <taxon>Pentapetalae</taxon>
        <taxon>rosids</taxon>
        <taxon>malvids</taxon>
        <taxon>Malvales</taxon>
        <taxon>Malvaceae</taxon>
        <taxon>Malvoideae</taxon>
        <taxon>Gossypium</taxon>
    </lineage>
</organism>
<dbReference type="EMBL" id="JARKNE010000003">
    <property type="protein sequence ID" value="KAK5838856.1"/>
    <property type="molecule type" value="Genomic_DNA"/>
</dbReference>
<accession>A0ABR0QHQ8</accession>
<name>A0ABR0QHQ8_GOSAR</name>
<keyword evidence="2" id="KW-1185">Reference proteome</keyword>
<dbReference type="Proteomes" id="UP001358586">
    <property type="component" value="Chromosome 3"/>
</dbReference>